<dbReference type="EC" id="2.2.1.1" evidence="2"/>
<reference evidence="2" key="1">
    <citation type="submission" date="2016-10" db="EMBL/GenBank/DDBJ databases">
        <title>Sequence of Gallionella enrichment culture.</title>
        <authorList>
            <person name="Poehlein A."/>
            <person name="Muehling M."/>
            <person name="Daniel R."/>
        </authorList>
    </citation>
    <scope>NUCLEOTIDE SEQUENCE</scope>
</reference>
<dbReference type="PANTHER" id="PTHR47514">
    <property type="entry name" value="TRANSKETOLASE N-TERMINAL SECTION-RELATED"/>
    <property type="match status" value="1"/>
</dbReference>
<sequence>MSHTPFHNAAQAALLDARSRYLRRLAVETLEGGGRGHIGSTLSLMEILRVLYDDVMRYRPRQPDWAERDRFILSKGHGCIAQYALLADKGFIPRAALREFCRQHAILGGHPDANKIPGVEASTGALGHGLPIGVGMALAARLRGQGQRVFVVMGDGETNEGSVWEAAMAAGKHRLSALVALVDYNKLQSYGPTAEVQDMEPFADKWRAFNFAVAEVNGHDVEALRALLAALPLEDGRPTAIICHTIKGKGLPFAEGRADWHHKSKLSAAEIEAMYDALGGRDHA</sequence>
<evidence type="ECO:0000313" key="2">
    <source>
        <dbReference type="EMBL" id="OIQ88218.1"/>
    </source>
</evidence>
<gene>
    <name evidence="2" type="primary">tktB_1</name>
    <name evidence="2" type="ORF">GALL_299100</name>
</gene>
<name>A0A1J5QY65_9ZZZZ</name>
<dbReference type="GO" id="GO:0004802">
    <property type="term" value="F:transketolase activity"/>
    <property type="evidence" value="ECO:0007669"/>
    <property type="project" value="UniProtKB-EC"/>
</dbReference>
<accession>A0A1J5QY65</accession>
<dbReference type="Gene3D" id="3.40.50.970">
    <property type="match status" value="1"/>
</dbReference>
<dbReference type="InterPro" id="IPR029061">
    <property type="entry name" value="THDP-binding"/>
</dbReference>
<keyword evidence="2" id="KW-0808">Transferase</keyword>
<dbReference type="CDD" id="cd02012">
    <property type="entry name" value="TPP_TK"/>
    <property type="match status" value="1"/>
</dbReference>
<protein>
    <submittedName>
        <fullName evidence="2">Transketolase 2</fullName>
        <ecNumber evidence="2">2.2.1.1</ecNumber>
    </submittedName>
</protein>
<dbReference type="AlphaFoldDB" id="A0A1J5QY65"/>
<dbReference type="Pfam" id="PF00456">
    <property type="entry name" value="Transketolase_N"/>
    <property type="match status" value="1"/>
</dbReference>
<dbReference type="InterPro" id="IPR005474">
    <property type="entry name" value="Transketolase_N"/>
</dbReference>
<dbReference type="EMBL" id="MLJW01000382">
    <property type="protein sequence ID" value="OIQ88218.1"/>
    <property type="molecule type" value="Genomic_DNA"/>
</dbReference>
<evidence type="ECO:0000259" key="1">
    <source>
        <dbReference type="Pfam" id="PF00456"/>
    </source>
</evidence>
<dbReference type="PANTHER" id="PTHR47514:SF2">
    <property type="entry name" value="TRANSKETOLASE"/>
    <property type="match status" value="1"/>
</dbReference>
<comment type="caution">
    <text evidence="2">The sequence shown here is derived from an EMBL/GenBank/DDBJ whole genome shotgun (WGS) entry which is preliminary data.</text>
</comment>
<organism evidence="2">
    <name type="scientific">mine drainage metagenome</name>
    <dbReference type="NCBI Taxonomy" id="410659"/>
    <lineage>
        <taxon>unclassified sequences</taxon>
        <taxon>metagenomes</taxon>
        <taxon>ecological metagenomes</taxon>
    </lineage>
</organism>
<dbReference type="SUPFAM" id="SSF52518">
    <property type="entry name" value="Thiamin diphosphate-binding fold (THDP-binding)"/>
    <property type="match status" value="1"/>
</dbReference>
<proteinExistence type="predicted"/>
<feature type="domain" description="Transketolase N-terminal" evidence="1">
    <location>
        <begin position="21"/>
        <end position="279"/>
    </location>
</feature>